<accession>A0ABD3Q749</accession>
<evidence type="ECO:0000313" key="3">
    <source>
        <dbReference type="Proteomes" id="UP001516023"/>
    </source>
</evidence>
<evidence type="ECO:0000256" key="1">
    <source>
        <dbReference type="SAM" id="MobiDB-lite"/>
    </source>
</evidence>
<gene>
    <name evidence="2" type="ORF">HJC23_002163</name>
</gene>
<proteinExistence type="predicted"/>
<organism evidence="2 3">
    <name type="scientific">Cyclotella cryptica</name>
    <dbReference type="NCBI Taxonomy" id="29204"/>
    <lineage>
        <taxon>Eukaryota</taxon>
        <taxon>Sar</taxon>
        <taxon>Stramenopiles</taxon>
        <taxon>Ochrophyta</taxon>
        <taxon>Bacillariophyta</taxon>
        <taxon>Coscinodiscophyceae</taxon>
        <taxon>Thalassiosirophycidae</taxon>
        <taxon>Stephanodiscales</taxon>
        <taxon>Stephanodiscaceae</taxon>
        <taxon>Cyclotella</taxon>
    </lineage>
</organism>
<name>A0ABD3Q749_9STRA</name>
<evidence type="ECO:0000313" key="2">
    <source>
        <dbReference type="EMBL" id="KAL3795892.1"/>
    </source>
</evidence>
<dbReference type="EMBL" id="JABMIG020000067">
    <property type="protein sequence ID" value="KAL3795892.1"/>
    <property type="molecule type" value="Genomic_DNA"/>
</dbReference>
<feature type="region of interest" description="Disordered" evidence="1">
    <location>
        <begin position="154"/>
        <end position="193"/>
    </location>
</feature>
<comment type="caution">
    <text evidence="2">The sequence shown here is derived from an EMBL/GenBank/DDBJ whole genome shotgun (WGS) entry which is preliminary data.</text>
</comment>
<sequence>MTSSTSTETSAFSSISLSVENNTDPASASASATSLKAAIENVTVSENLTIMSSVRPLETTSTGNLSFSFDKSGTPPNTSTLTASMTDLIIKTSTSATMKFVTTSNPCSNDNPNWDSATQLCPNSTTDFQYLFDGAFTTATDAATVITTIASDYSTEQSVTNSSSEVEFPSGYSCTDESNPEEQGGGMNDGNNDSEREAVFLRFDYEIYTPPNPTEDMINATLNDFERKLVYGVAHAVGLVDCQNESFRRNTRRHTQYGGQKLSQRNYSRRSLRRKALRSATENPIVEVSMNPMDFVDTTVCEFRGGIHFFWHLSLFSAICCLC</sequence>
<dbReference type="Proteomes" id="UP001516023">
    <property type="component" value="Unassembled WGS sequence"/>
</dbReference>
<protein>
    <submittedName>
        <fullName evidence="2">Uncharacterized protein</fullName>
    </submittedName>
</protein>
<reference evidence="2 3" key="1">
    <citation type="journal article" date="2020" name="G3 (Bethesda)">
        <title>Improved Reference Genome for Cyclotella cryptica CCMP332, a Model for Cell Wall Morphogenesis, Salinity Adaptation, and Lipid Production in Diatoms (Bacillariophyta).</title>
        <authorList>
            <person name="Roberts W.R."/>
            <person name="Downey K.M."/>
            <person name="Ruck E.C."/>
            <person name="Traller J.C."/>
            <person name="Alverson A.J."/>
        </authorList>
    </citation>
    <scope>NUCLEOTIDE SEQUENCE [LARGE SCALE GENOMIC DNA]</scope>
    <source>
        <strain evidence="2 3">CCMP332</strain>
    </source>
</reference>
<dbReference type="AlphaFoldDB" id="A0ABD3Q749"/>
<keyword evidence="3" id="KW-1185">Reference proteome</keyword>
<feature type="compositionally biased region" description="Polar residues" evidence="1">
    <location>
        <begin position="154"/>
        <end position="165"/>
    </location>
</feature>